<reference evidence="5 6" key="1">
    <citation type="journal article" date="2018" name="Biotechnol. Biofuels">
        <title>Integrative visual omics of the white-rot fungus Polyporus brumalis exposes the biotechnological potential of its oxidative enzymes for delignifying raw plant biomass.</title>
        <authorList>
            <person name="Miyauchi S."/>
            <person name="Rancon A."/>
            <person name="Drula E."/>
            <person name="Hage H."/>
            <person name="Chaduli D."/>
            <person name="Favel A."/>
            <person name="Grisel S."/>
            <person name="Henrissat B."/>
            <person name="Herpoel-Gimbert I."/>
            <person name="Ruiz-Duenas F.J."/>
            <person name="Chevret D."/>
            <person name="Hainaut M."/>
            <person name="Lin J."/>
            <person name="Wang M."/>
            <person name="Pangilinan J."/>
            <person name="Lipzen A."/>
            <person name="Lesage-Meessen L."/>
            <person name="Navarro D."/>
            <person name="Riley R."/>
            <person name="Grigoriev I.V."/>
            <person name="Zhou S."/>
            <person name="Raouche S."/>
            <person name="Rosso M.N."/>
        </authorList>
    </citation>
    <scope>NUCLEOTIDE SEQUENCE [LARGE SCALE GENOMIC DNA]</scope>
    <source>
        <strain evidence="5 6">BRFM 1820</strain>
    </source>
</reference>
<keyword evidence="1" id="KW-0342">GTP-binding</keyword>
<dbReference type="SMART" id="SM00066">
    <property type="entry name" value="GAL4"/>
    <property type="match status" value="2"/>
</dbReference>
<dbReference type="PROSITE" id="PS51719">
    <property type="entry name" value="G_SEPTIN"/>
    <property type="match status" value="1"/>
</dbReference>
<evidence type="ECO:0000259" key="3">
    <source>
        <dbReference type="PROSITE" id="PS50048"/>
    </source>
</evidence>
<feature type="compositionally biased region" description="Acidic residues" evidence="2">
    <location>
        <begin position="590"/>
        <end position="600"/>
    </location>
</feature>
<feature type="region of interest" description="Disordered" evidence="2">
    <location>
        <begin position="763"/>
        <end position="798"/>
    </location>
</feature>
<dbReference type="STRING" id="139420.A0A371CQD7"/>
<dbReference type="InterPro" id="IPR001138">
    <property type="entry name" value="Zn2Cys6_DnaBD"/>
</dbReference>
<feature type="compositionally biased region" description="Low complexity" evidence="2">
    <location>
        <begin position="775"/>
        <end position="797"/>
    </location>
</feature>
<feature type="compositionally biased region" description="Basic residues" evidence="2">
    <location>
        <begin position="25"/>
        <end position="34"/>
    </location>
</feature>
<evidence type="ECO:0000256" key="2">
    <source>
        <dbReference type="SAM" id="MobiDB-lite"/>
    </source>
</evidence>
<feature type="compositionally biased region" description="Low complexity" evidence="2">
    <location>
        <begin position="608"/>
        <end position="622"/>
    </location>
</feature>
<dbReference type="EMBL" id="KZ857483">
    <property type="protein sequence ID" value="RDX42498.1"/>
    <property type="molecule type" value="Genomic_DNA"/>
</dbReference>
<evidence type="ECO:0000256" key="1">
    <source>
        <dbReference type="RuleBase" id="RU004560"/>
    </source>
</evidence>
<sequence length="842" mass="91815">MAHLDHRHRRPDGDHDRHVYDRQHINGKHPHPRCASRPPRADRMPAEDTPGYTLMVAGRRTGKTSFLRLLLDTNTVASSVTRDQLASVAKFVQGCSGHTSHVRTVSIDIDLAPDEADEELPLNLTLIDTPSLDFEDDASSQRALQEILRHVEARLGDTLEDERKAHTGSHLVHLCIYFLDPDHIVPPSVPAPPVPPVHRARTNSLSTHEHDPVILEPPVTNNPMLCRPILPASDISAIRRLSARVNVLPVVARADTLTTERLTAVKMAIRRDLAEAGIGFGIFDLDIPLYAQLESKVIKNKSENGFMQHLNGSNNSPPSTPITPTLLRLPFSLISPDIYSHSDGVTRCPLSRHELVHQYTPSNHITPKSHSTPKVVPGKFVRNYRWGSLDVMDASHCEFLHLRGAIFHHMETLQKYTREYLFEKFRSEVQPAPPVAVRPQPAAVNRLPPMRDSRPVLAIDTAPPHANGNGHMHIPRSAVVNGEPPSAQVLSAAIQELSPKTAISSSQSHSFSYAAEVVSSSDCLCRDWSQRQRAKKITVACNFCRSRKLKCDGGRPACGQCFKRSNPCDYTASNKRRNSGKQRKQYGSDSEGDSIEDGTADLDHPSHSPDLSSSAPHSRRSSNVSMLLTDTLPPLSAAVEPREEGSATLPPIATTTEFGVPHANGSRRQSMHTELPPIATLSAPPGPQDDGVSLVSFKEAESVSRRRTSSAASGSTSSRGGRSGSKIVACNFCRARKTRCDGAHPTCSSCSRRSLRCNYVNDPTKARSKSNSSGASPPDVSASTSSRSSPVASVTLSTPSIGESAIVRPRSAFDTDMMQQPAKKMRLGMELSAPSIAVLNVQ</sequence>
<name>A0A371CQD7_9APHY</name>
<organism evidence="5 6">
    <name type="scientific">Lentinus brumalis</name>
    <dbReference type="NCBI Taxonomy" id="2498619"/>
    <lineage>
        <taxon>Eukaryota</taxon>
        <taxon>Fungi</taxon>
        <taxon>Dikarya</taxon>
        <taxon>Basidiomycota</taxon>
        <taxon>Agaricomycotina</taxon>
        <taxon>Agaricomycetes</taxon>
        <taxon>Polyporales</taxon>
        <taxon>Polyporaceae</taxon>
        <taxon>Lentinus</taxon>
    </lineage>
</organism>
<dbReference type="Gene3D" id="4.10.240.10">
    <property type="entry name" value="Zn(2)-C6 fungal-type DNA-binding domain"/>
    <property type="match status" value="2"/>
</dbReference>
<evidence type="ECO:0000313" key="6">
    <source>
        <dbReference type="Proteomes" id="UP000256964"/>
    </source>
</evidence>
<dbReference type="InterPro" id="IPR036864">
    <property type="entry name" value="Zn2-C6_fun-type_DNA-bd_sf"/>
</dbReference>
<feature type="compositionally biased region" description="Low complexity" evidence="2">
    <location>
        <begin position="709"/>
        <end position="720"/>
    </location>
</feature>
<gene>
    <name evidence="5" type="ORF">OH76DRAFT_1488626</name>
</gene>
<accession>A0A371CQD7</accession>
<feature type="compositionally biased region" description="Basic residues" evidence="2">
    <location>
        <begin position="1"/>
        <end position="10"/>
    </location>
</feature>
<dbReference type="CDD" id="cd00067">
    <property type="entry name" value="GAL4"/>
    <property type="match status" value="2"/>
</dbReference>
<keyword evidence="1" id="KW-0547">Nucleotide-binding</keyword>
<feature type="region of interest" description="Disordered" evidence="2">
    <location>
        <begin position="572"/>
        <end position="622"/>
    </location>
</feature>
<feature type="domain" description="Zn(2)-C6 fungal-type" evidence="3">
    <location>
        <begin position="729"/>
        <end position="759"/>
    </location>
</feature>
<evidence type="ECO:0000259" key="4">
    <source>
        <dbReference type="PROSITE" id="PS51719"/>
    </source>
</evidence>
<proteinExistence type="inferred from homology"/>
<dbReference type="Gene3D" id="3.40.50.300">
    <property type="entry name" value="P-loop containing nucleotide triphosphate hydrolases"/>
    <property type="match status" value="1"/>
</dbReference>
<feature type="domain" description="Septin-type G" evidence="4">
    <location>
        <begin position="47"/>
        <end position="432"/>
    </location>
</feature>
<protein>
    <recommendedName>
        <fullName evidence="7">Zn(2)-C6 fungal-type domain-containing protein</fullName>
    </recommendedName>
</protein>
<feature type="compositionally biased region" description="Basic and acidic residues" evidence="2">
    <location>
        <begin position="11"/>
        <end position="24"/>
    </location>
</feature>
<dbReference type="Pfam" id="PF00735">
    <property type="entry name" value="Septin"/>
    <property type="match status" value="3"/>
</dbReference>
<dbReference type="PROSITE" id="PS00463">
    <property type="entry name" value="ZN2_CY6_FUNGAL_1"/>
    <property type="match status" value="2"/>
</dbReference>
<dbReference type="InterPro" id="IPR030379">
    <property type="entry name" value="G_SEPTIN_dom"/>
</dbReference>
<dbReference type="GO" id="GO:0005525">
    <property type="term" value="F:GTP binding"/>
    <property type="evidence" value="ECO:0007669"/>
    <property type="project" value="UniProtKB-KW"/>
</dbReference>
<dbReference type="PROSITE" id="PS50048">
    <property type="entry name" value="ZN2_CY6_FUNGAL_2"/>
    <property type="match status" value="2"/>
</dbReference>
<dbReference type="Pfam" id="PF00172">
    <property type="entry name" value="Zn_clus"/>
    <property type="match status" value="2"/>
</dbReference>
<dbReference type="Proteomes" id="UP000256964">
    <property type="component" value="Unassembled WGS sequence"/>
</dbReference>
<dbReference type="GO" id="GO:0000981">
    <property type="term" value="F:DNA-binding transcription factor activity, RNA polymerase II-specific"/>
    <property type="evidence" value="ECO:0007669"/>
    <property type="project" value="InterPro"/>
</dbReference>
<comment type="similarity">
    <text evidence="1">Belongs to the TRAFAC class TrmE-Era-EngA-EngB-Septin-like GTPase superfamily. Septin GTPase family.</text>
</comment>
<feature type="domain" description="Zn(2)-C6 fungal-type" evidence="3">
    <location>
        <begin position="540"/>
        <end position="570"/>
    </location>
</feature>
<evidence type="ECO:0000313" key="5">
    <source>
        <dbReference type="EMBL" id="RDX42498.1"/>
    </source>
</evidence>
<dbReference type="SUPFAM" id="SSF57701">
    <property type="entry name" value="Zn2/Cys6 DNA-binding domain"/>
    <property type="match status" value="2"/>
</dbReference>
<dbReference type="OrthoDB" id="10261408at2759"/>
<feature type="region of interest" description="Disordered" evidence="2">
    <location>
        <begin position="1"/>
        <end position="50"/>
    </location>
</feature>
<dbReference type="AlphaFoldDB" id="A0A371CQD7"/>
<dbReference type="PRINTS" id="PR00755">
    <property type="entry name" value="AFLATOXINBRP"/>
</dbReference>
<dbReference type="PANTHER" id="PTHR18884">
    <property type="entry name" value="SEPTIN"/>
    <property type="match status" value="1"/>
</dbReference>
<feature type="region of interest" description="Disordered" evidence="2">
    <location>
        <begin position="698"/>
        <end position="723"/>
    </location>
</feature>
<keyword evidence="6" id="KW-1185">Reference proteome</keyword>
<dbReference type="GO" id="GO:0008270">
    <property type="term" value="F:zinc ion binding"/>
    <property type="evidence" value="ECO:0007669"/>
    <property type="project" value="InterPro"/>
</dbReference>
<feature type="compositionally biased region" description="Basic residues" evidence="2">
    <location>
        <begin position="574"/>
        <end position="584"/>
    </location>
</feature>
<evidence type="ECO:0008006" key="7">
    <source>
        <dbReference type="Google" id="ProtNLM"/>
    </source>
</evidence>
<dbReference type="InterPro" id="IPR027417">
    <property type="entry name" value="P-loop_NTPase"/>
</dbReference>
<feature type="region of interest" description="Disordered" evidence="2">
    <location>
        <begin position="638"/>
        <end position="671"/>
    </location>
</feature>